<keyword evidence="8 10" id="KW-1133">Transmembrane helix</keyword>
<feature type="transmembrane region" description="Helical" evidence="10">
    <location>
        <begin position="15"/>
        <end position="37"/>
    </location>
</feature>
<evidence type="ECO:0000256" key="2">
    <source>
        <dbReference type="ARBA" id="ARBA00010794"/>
    </source>
</evidence>
<evidence type="ECO:0000256" key="3">
    <source>
        <dbReference type="ARBA" id="ARBA00012132"/>
    </source>
</evidence>
<comment type="caution">
    <text evidence="11">The sequence shown here is derived from an EMBL/GenBank/DDBJ whole genome shotgun (WGS) entry which is preliminary data.</text>
</comment>
<feature type="transmembrane region" description="Helical" evidence="10">
    <location>
        <begin position="44"/>
        <end position="63"/>
    </location>
</feature>
<evidence type="ECO:0000256" key="10">
    <source>
        <dbReference type="SAM" id="Phobius"/>
    </source>
</evidence>
<evidence type="ECO:0000256" key="9">
    <source>
        <dbReference type="ARBA" id="ARBA00023136"/>
    </source>
</evidence>
<protein>
    <recommendedName>
        <fullName evidence="3">dolichol kinase</fullName>
        <ecNumber evidence="3">2.7.1.108</ecNumber>
    </recommendedName>
</protein>
<evidence type="ECO:0000256" key="4">
    <source>
        <dbReference type="ARBA" id="ARBA00022679"/>
    </source>
</evidence>
<dbReference type="PANTHER" id="PTHR13205:SF15">
    <property type="entry name" value="DOLICHOL KINASE"/>
    <property type="match status" value="1"/>
</dbReference>
<keyword evidence="6" id="KW-0418">Kinase</keyword>
<name>A0ABQ9EKX0_TEGGR</name>
<comment type="similarity">
    <text evidence="2">Belongs to the polyprenol kinase family.</text>
</comment>
<dbReference type="EMBL" id="JARBDR010000903">
    <property type="protein sequence ID" value="KAJ8304035.1"/>
    <property type="molecule type" value="Genomic_DNA"/>
</dbReference>
<evidence type="ECO:0000256" key="6">
    <source>
        <dbReference type="ARBA" id="ARBA00022777"/>
    </source>
</evidence>
<evidence type="ECO:0000256" key="1">
    <source>
        <dbReference type="ARBA" id="ARBA00004477"/>
    </source>
</evidence>
<evidence type="ECO:0000256" key="5">
    <source>
        <dbReference type="ARBA" id="ARBA00022692"/>
    </source>
</evidence>
<keyword evidence="7" id="KW-0256">Endoplasmic reticulum</keyword>
<keyword evidence="12" id="KW-1185">Reference proteome</keyword>
<dbReference type="InterPro" id="IPR032974">
    <property type="entry name" value="Polypren_kinase"/>
</dbReference>
<dbReference type="EC" id="2.7.1.108" evidence="3"/>
<reference evidence="11 12" key="1">
    <citation type="submission" date="2022-12" db="EMBL/GenBank/DDBJ databases">
        <title>Chromosome-level genome of Tegillarca granosa.</title>
        <authorList>
            <person name="Kim J."/>
        </authorList>
    </citation>
    <scope>NUCLEOTIDE SEQUENCE [LARGE SCALE GENOMIC DNA]</scope>
    <source>
        <strain evidence="11">Teg-2019</strain>
        <tissue evidence="11">Adductor muscle</tissue>
    </source>
</reference>
<keyword evidence="5 10" id="KW-0812">Transmembrane</keyword>
<comment type="subcellular location">
    <subcellularLocation>
        <location evidence="1">Endoplasmic reticulum membrane</location>
        <topology evidence="1">Multi-pass membrane protein</topology>
    </subcellularLocation>
</comment>
<evidence type="ECO:0000256" key="7">
    <source>
        <dbReference type="ARBA" id="ARBA00022824"/>
    </source>
</evidence>
<evidence type="ECO:0000313" key="12">
    <source>
        <dbReference type="Proteomes" id="UP001217089"/>
    </source>
</evidence>
<keyword evidence="4" id="KW-0808">Transferase</keyword>
<gene>
    <name evidence="11" type="ORF">KUTeg_017618</name>
</gene>
<evidence type="ECO:0000256" key="8">
    <source>
        <dbReference type="ARBA" id="ARBA00022989"/>
    </source>
</evidence>
<organism evidence="11 12">
    <name type="scientific">Tegillarca granosa</name>
    <name type="common">Malaysian cockle</name>
    <name type="synonym">Anadara granosa</name>
    <dbReference type="NCBI Taxonomy" id="220873"/>
    <lineage>
        <taxon>Eukaryota</taxon>
        <taxon>Metazoa</taxon>
        <taxon>Spiralia</taxon>
        <taxon>Lophotrochozoa</taxon>
        <taxon>Mollusca</taxon>
        <taxon>Bivalvia</taxon>
        <taxon>Autobranchia</taxon>
        <taxon>Pteriomorphia</taxon>
        <taxon>Arcoida</taxon>
        <taxon>Arcoidea</taxon>
        <taxon>Arcidae</taxon>
        <taxon>Tegillarca</taxon>
    </lineage>
</organism>
<accession>A0ABQ9EKX0</accession>
<proteinExistence type="inferred from homology"/>
<dbReference type="PANTHER" id="PTHR13205">
    <property type="entry name" value="TRANSMEMBRANE PROTEIN 15-RELATED"/>
    <property type="match status" value="1"/>
</dbReference>
<dbReference type="Proteomes" id="UP001217089">
    <property type="component" value="Unassembled WGS sequence"/>
</dbReference>
<evidence type="ECO:0000313" key="11">
    <source>
        <dbReference type="EMBL" id="KAJ8304035.1"/>
    </source>
</evidence>
<keyword evidence="9 10" id="KW-0472">Membrane</keyword>
<sequence length="88" mass="9476">MVQDMCQPSSSSLSLYAGVLSIGIGDTTASVFGSLFGTHKWPDVLGAVLSPVVMLAVIFTSLIEAFTLQIDNLILPLYMFCLLSIKYD</sequence>